<name>A0A166FNE1_DAUCS</name>
<evidence type="ECO:0000313" key="4">
    <source>
        <dbReference type="Proteomes" id="UP000077755"/>
    </source>
</evidence>
<feature type="compositionally biased region" description="Low complexity" evidence="1">
    <location>
        <begin position="52"/>
        <end position="68"/>
    </location>
</feature>
<reference evidence="3" key="2">
    <citation type="submission" date="2022-03" db="EMBL/GenBank/DDBJ databases">
        <title>Draft title - Genomic analysis of global carrot germplasm unveils the trajectory of domestication and the origin of high carotenoid orange carrot.</title>
        <authorList>
            <person name="Iorizzo M."/>
            <person name="Ellison S."/>
            <person name="Senalik D."/>
            <person name="Macko-Podgorni A."/>
            <person name="Grzebelus D."/>
            <person name="Bostan H."/>
            <person name="Rolling W."/>
            <person name="Curaba J."/>
            <person name="Simon P."/>
        </authorList>
    </citation>
    <scope>NUCLEOTIDE SEQUENCE</scope>
    <source>
        <tissue evidence="3">Leaf</tissue>
    </source>
</reference>
<evidence type="ECO:0000313" key="3">
    <source>
        <dbReference type="EMBL" id="WOG81292.1"/>
    </source>
</evidence>
<dbReference type="Gramene" id="KZN07980">
    <property type="protein sequence ID" value="KZN07980"/>
    <property type="gene ID" value="DCAR_000649"/>
</dbReference>
<proteinExistence type="predicted"/>
<evidence type="ECO:0000256" key="1">
    <source>
        <dbReference type="SAM" id="MobiDB-lite"/>
    </source>
</evidence>
<gene>
    <name evidence="3" type="ORF">DCAR_0100438</name>
</gene>
<keyword evidence="2" id="KW-0732">Signal</keyword>
<feature type="signal peptide" evidence="2">
    <location>
        <begin position="1"/>
        <end position="22"/>
    </location>
</feature>
<feature type="chain" id="PRO_5043758304" evidence="2">
    <location>
        <begin position="23"/>
        <end position="101"/>
    </location>
</feature>
<reference evidence="3" key="1">
    <citation type="journal article" date="2016" name="Nat. Genet.">
        <title>A high-quality carrot genome assembly provides new insights into carotenoid accumulation and asterid genome evolution.</title>
        <authorList>
            <person name="Iorizzo M."/>
            <person name="Ellison S."/>
            <person name="Senalik D."/>
            <person name="Zeng P."/>
            <person name="Satapoomin P."/>
            <person name="Huang J."/>
            <person name="Bowman M."/>
            <person name="Iovene M."/>
            <person name="Sanseverino W."/>
            <person name="Cavagnaro P."/>
            <person name="Yildiz M."/>
            <person name="Macko-Podgorni A."/>
            <person name="Moranska E."/>
            <person name="Grzebelus E."/>
            <person name="Grzebelus D."/>
            <person name="Ashrafi H."/>
            <person name="Zheng Z."/>
            <person name="Cheng S."/>
            <person name="Spooner D."/>
            <person name="Van Deynze A."/>
            <person name="Simon P."/>
        </authorList>
    </citation>
    <scope>NUCLEOTIDE SEQUENCE</scope>
    <source>
        <tissue evidence="3">Leaf</tissue>
    </source>
</reference>
<dbReference type="Proteomes" id="UP000077755">
    <property type="component" value="Chromosome 1"/>
</dbReference>
<organism evidence="3 4">
    <name type="scientific">Daucus carota subsp. sativus</name>
    <name type="common">Carrot</name>
    <dbReference type="NCBI Taxonomy" id="79200"/>
    <lineage>
        <taxon>Eukaryota</taxon>
        <taxon>Viridiplantae</taxon>
        <taxon>Streptophyta</taxon>
        <taxon>Embryophyta</taxon>
        <taxon>Tracheophyta</taxon>
        <taxon>Spermatophyta</taxon>
        <taxon>Magnoliopsida</taxon>
        <taxon>eudicotyledons</taxon>
        <taxon>Gunneridae</taxon>
        <taxon>Pentapetalae</taxon>
        <taxon>asterids</taxon>
        <taxon>campanulids</taxon>
        <taxon>Apiales</taxon>
        <taxon>Apiaceae</taxon>
        <taxon>Apioideae</taxon>
        <taxon>Scandiceae</taxon>
        <taxon>Daucinae</taxon>
        <taxon>Daucus</taxon>
        <taxon>Daucus sect. Daucus</taxon>
    </lineage>
</organism>
<accession>A0A166FNE1</accession>
<dbReference type="EMBL" id="CP093343">
    <property type="protein sequence ID" value="WOG81292.1"/>
    <property type="molecule type" value="Genomic_DNA"/>
</dbReference>
<keyword evidence="4" id="KW-1185">Reference proteome</keyword>
<feature type="region of interest" description="Disordered" evidence="1">
    <location>
        <begin position="30"/>
        <end position="75"/>
    </location>
</feature>
<protein>
    <submittedName>
        <fullName evidence="3">Uncharacterized protein</fullName>
    </submittedName>
</protein>
<evidence type="ECO:0000256" key="2">
    <source>
        <dbReference type="SAM" id="SignalP"/>
    </source>
</evidence>
<sequence length="101" mass="10259">MSLPRVMLMLIFSYTFVVLSSGQAPAVLHSSTMTSPAKGPGPLVSEPAPAPSMSLRGSRGSSTSGIPRYTPSSSSQGFAGFKHGTSSLAMVALLGGAVFLV</sequence>
<dbReference type="AlphaFoldDB" id="A0A166FNE1"/>